<evidence type="ECO:0000313" key="2">
    <source>
        <dbReference type="EMBL" id="KAK1932254.1"/>
    </source>
</evidence>
<accession>A0AAD9G5L1</accession>
<evidence type="ECO:0000256" key="1">
    <source>
        <dbReference type="SAM" id="MobiDB-lite"/>
    </source>
</evidence>
<organism evidence="2 3">
    <name type="scientific">Phytophthora citrophthora</name>
    <dbReference type="NCBI Taxonomy" id="4793"/>
    <lineage>
        <taxon>Eukaryota</taxon>
        <taxon>Sar</taxon>
        <taxon>Stramenopiles</taxon>
        <taxon>Oomycota</taxon>
        <taxon>Peronosporomycetes</taxon>
        <taxon>Peronosporales</taxon>
        <taxon>Peronosporaceae</taxon>
        <taxon>Phytophthora</taxon>
    </lineage>
</organism>
<gene>
    <name evidence="2" type="ORF">P3T76_012248</name>
</gene>
<dbReference type="EMBL" id="JASMQC010000030">
    <property type="protein sequence ID" value="KAK1932254.1"/>
    <property type="molecule type" value="Genomic_DNA"/>
</dbReference>
<dbReference type="Proteomes" id="UP001259832">
    <property type="component" value="Unassembled WGS sequence"/>
</dbReference>
<reference evidence="2" key="1">
    <citation type="submission" date="2023-08" db="EMBL/GenBank/DDBJ databases">
        <title>Reference Genome Resource for the Citrus Pathogen Phytophthora citrophthora.</title>
        <authorList>
            <person name="Moller H."/>
            <person name="Coetzee B."/>
            <person name="Rose L.J."/>
            <person name="Van Niekerk J.M."/>
        </authorList>
    </citation>
    <scope>NUCLEOTIDE SEQUENCE</scope>
    <source>
        <strain evidence="2">STE-U-9442</strain>
    </source>
</reference>
<feature type="region of interest" description="Disordered" evidence="1">
    <location>
        <begin position="1"/>
        <end position="23"/>
    </location>
</feature>
<proteinExistence type="predicted"/>
<comment type="caution">
    <text evidence="2">The sequence shown here is derived from an EMBL/GenBank/DDBJ whole genome shotgun (WGS) entry which is preliminary data.</text>
</comment>
<name>A0AAD9G5L1_9STRA</name>
<sequence length="86" mass="9705">MVAELKDAATVEKPTEGVRENESASEFLERIELQHAKFYWTSRDGDGRLEEFSELMEARQDPLLGTSSLARGKVTSKTVVFIEVEN</sequence>
<dbReference type="AlphaFoldDB" id="A0AAD9G5L1"/>
<evidence type="ECO:0000313" key="3">
    <source>
        <dbReference type="Proteomes" id="UP001259832"/>
    </source>
</evidence>
<protein>
    <submittedName>
        <fullName evidence="2">Uncharacterized protein</fullName>
    </submittedName>
</protein>
<keyword evidence="3" id="KW-1185">Reference proteome</keyword>